<feature type="region of interest" description="Disordered" evidence="1">
    <location>
        <begin position="1"/>
        <end position="155"/>
    </location>
</feature>
<feature type="compositionally biased region" description="Polar residues" evidence="1">
    <location>
        <begin position="9"/>
        <end position="30"/>
    </location>
</feature>
<protein>
    <submittedName>
        <fullName evidence="2">Uncharacterized protein</fullName>
    </submittedName>
</protein>
<gene>
    <name evidence="2" type="ORF">MKZ38_008985</name>
</gene>
<keyword evidence="3" id="KW-1185">Reference proteome</keyword>
<proteinExistence type="predicted"/>
<dbReference type="EMBL" id="JAKWBI020000651">
    <property type="protein sequence ID" value="KAJ2893160.1"/>
    <property type="molecule type" value="Genomic_DNA"/>
</dbReference>
<feature type="compositionally biased region" description="Basic and acidic residues" evidence="1">
    <location>
        <begin position="78"/>
        <end position="90"/>
    </location>
</feature>
<reference evidence="2" key="1">
    <citation type="submission" date="2022-07" db="EMBL/GenBank/DDBJ databases">
        <title>Draft genome sequence of Zalerion maritima ATCC 34329, a (micro)plastics degrading marine fungus.</title>
        <authorList>
            <person name="Paco A."/>
            <person name="Goncalves M.F.M."/>
            <person name="Rocha-Santos T.A.P."/>
            <person name="Alves A."/>
        </authorList>
    </citation>
    <scope>NUCLEOTIDE SEQUENCE</scope>
    <source>
        <strain evidence="2">ATCC 34329</strain>
    </source>
</reference>
<sequence>MGFPFDPQPNDNTPNQEGDPSQSGSDNTLSVAVATPPAIPAEEHEHDVEVLVEPEAGVNDISEEAATPPAVIPPAAPAHEEGYGVDKETDPESGAAAPPAASCPAATSPAATLPTAQDDSNKKADMEEHSGFNMSCIGVATSPGAPAQPAEASVQLDEDQEWEVVRLLESRVRAGRLQCRAGWLGSPPDPVYYKFKQSARGIWEFHDTHPDALGPPFNLRLWLQADDKDSKAPGPHPYDNHPEIAYRRRVRFDPTYRP</sequence>
<evidence type="ECO:0000313" key="3">
    <source>
        <dbReference type="Proteomes" id="UP001201980"/>
    </source>
</evidence>
<accession>A0AAD5RGX7</accession>
<dbReference type="Proteomes" id="UP001201980">
    <property type="component" value="Unassembled WGS sequence"/>
</dbReference>
<evidence type="ECO:0000313" key="2">
    <source>
        <dbReference type="EMBL" id="KAJ2893160.1"/>
    </source>
</evidence>
<organism evidence="2 3">
    <name type="scientific">Zalerion maritima</name>
    <dbReference type="NCBI Taxonomy" id="339359"/>
    <lineage>
        <taxon>Eukaryota</taxon>
        <taxon>Fungi</taxon>
        <taxon>Dikarya</taxon>
        <taxon>Ascomycota</taxon>
        <taxon>Pezizomycotina</taxon>
        <taxon>Sordariomycetes</taxon>
        <taxon>Lulworthiomycetidae</taxon>
        <taxon>Lulworthiales</taxon>
        <taxon>Lulworthiaceae</taxon>
        <taxon>Zalerion</taxon>
    </lineage>
</organism>
<dbReference type="AlphaFoldDB" id="A0AAD5RGX7"/>
<feature type="compositionally biased region" description="Basic and acidic residues" evidence="1">
    <location>
        <begin position="119"/>
        <end position="130"/>
    </location>
</feature>
<name>A0AAD5RGX7_9PEZI</name>
<comment type="caution">
    <text evidence="2">The sequence shown here is derived from an EMBL/GenBank/DDBJ whole genome shotgun (WGS) entry which is preliminary data.</text>
</comment>
<feature type="compositionally biased region" description="Low complexity" evidence="1">
    <location>
        <begin position="92"/>
        <end position="116"/>
    </location>
</feature>
<evidence type="ECO:0000256" key="1">
    <source>
        <dbReference type="SAM" id="MobiDB-lite"/>
    </source>
</evidence>